<name>A0A3B0YNU5_9ZZZZ</name>
<accession>A0A3B0YNU5</accession>
<protein>
    <submittedName>
        <fullName evidence="1">Uncharacterized protein</fullName>
    </submittedName>
</protein>
<organism evidence="1">
    <name type="scientific">hydrothermal vent metagenome</name>
    <dbReference type="NCBI Taxonomy" id="652676"/>
    <lineage>
        <taxon>unclassified sequences</taxon>
        <taxon>metagenomes</taxon>
        <taxon>ecological metagenomes</taxon>
    </lineage>
</organism>
<dbReference type="AlphaFoldDB" id="A0A3B0YNU5"/>
<reference evidence="1" key="1">
    <citation type="submission" date="2018-06" db="EMBL/GenBank/DDBJ databases">
        <authorList>
            <person name="Zhirakovskaya E."/>
        </authorList>
    </citation>
    <scope>NUCLEOTIDE SEQUENCE</scope>
</reference>
<sequence length="115" mass="13689">MAQYWVITSQASRRQKAARLLSNVRILHMKNSEKFDSKKKDIIERIRYIEDAIIKGNEYLETGKHANWQGFRPFFTDKVRDGKLLPPHKDWVKNVFIPNHKKALRKAEEKLEKLN</sequence>
<dbReference type="EMBL" id="UOFL01000135">
    <property type="protein sequence ID" value="VAW77753.1"/>
    <property type="molecule type" value="Genomic_DNA"/>
</dbReference>
<evidence type="ECO:0000313" key="1">
    <source>
        <dbReference type="EMBL" id="VAW77753.1"/>
    </source>
</evidence>
<proteinExistence type="predicted"/>
<gene>
    <name evidence="1" type="ORF">MNBD_GAMMA12-3208</name>
</gene>